<feature type="domain" description="DUF559" evidence="1">
    <location>
        <begin position="216"/>
        <end position="284"/>
    </location>
</feature>
<dbReference type="eggNOG" id="COG5340">
    <property type="taxonomic scope" value="Bacteria"/>
</dbReference>
<dbReference type="OMA" id="GPNPCPR"/>
<gene>
    <name evidence="2" type="ordered locus">MODMU_1009</name>
</gene>
<dbReference type="EMBL" id="FO203431">
    <property type="protein sequence ID" value="CCH86459.1"/>
    <property type="molecule type" value="Genomic_DNA"/>
</dbReference>
<dbReference type="KEGG" id="mmar:MODMU_1009"/>
<dbReference type="SUPFAM" id="SSF52980">
    <property type="entry name" value="Restriction endonuclease-like"/>
    <property type="match status" value="1"/>
</dbReference>
<dbReference type="Gene3D" id="3.40.960.10">
    <property type="entry name" value="VSR Endonuclease"/>
    <property type="match status" value="1"/>
</dbReference>
<dbReference type="Proteomes" id="UP000006461">
    <property type="component" value="Chromosome"/>
</dbReference>
<name>I4ESU6_MODI5</name>
<sequence>MTWDVDALVGPTGWITRQRLVHRVDRGTVDAWVATGRLVRLQPGVYATPVAARDWRTRVAALAHVRGAVVSHGTALALWDLLPPAGGPVHLTVGASRSARGSAGVLLHRSPDIGELTRRVSGIPVTCVARAVVDAWGWSRGQARPSLRAAAISAVRRRLCSAGDIAAELARRPRLPGRTELAELVQLLADGCQSELEIWGCLHVLRAPGMPPFVQQRRITVAGERFALDAAYDDVLLAVEMDGAAWHGSRRQREDDIRRDAVLATVGWQTLRFGYARMTGDAAGCQQDVRSTHAARRRLFGVR</sequence>
<evidence type="ECO:0000259" key="1">
    <source>
        <dbReference type="Pfam" id="PF04480"/>
    </source>
</evidence>
<dbReference type="STRING" id="477641.MODMU_1009"/>
<proteinExistence type="predicted"/>
<organism evidence="2 3">
    <name type="scientific">Modestobacter italicus (strain DSM 44449 / CECT 9708 / BC 501)</name>
    <dbReference type="NCBI Taxonomy" id="2732864"/>
    <lineage>
        <taxon>Bacteria</taxon>
        <taxon>Bacillati</taxon>
        <taxon>Actinomycetota</taxon>
        <taxon>Actinomycetes</taxon>
        <taxon>Geodermatophilales</taxon>
        <taxon>Geodermatophilaceae</taxon>
        <taxon>Modestobacter</taxon>
    </lineage>
</organism>
<evidence type="ECO:0000313" key="3">
    <source>
        <dbReference type="Proteomes" id="UP000006461"/>
    </source>
</evidence>
<evidence type="ECO:0000313" key="2">
    <source>
        <dbReference type="EMBL" id="CCH86459.1"/>
    </source>
</evidence>
<dbReference type="InterPro" id="IPR007569">
    <property type="entry name" value="DUF559"/>
</dbReference>
<dbReference type="OrthoDB" id="5243722at2"/>
<reference evidence="2 3" key="1">
    <citation type="journal article" date="2012" name="J. Bacteriol.">
        <title>Genome Sequence of Radiation-Resistant Modestobacter marinus Strain BC501, a Representative Actinobacterium That Thrives on Calcareous Stone Surfaces.</title>
        <authorList>
            <person name="Normand P."/>
            <person name="Gury J."/>
            <person name="Pujic P."/>
            <person name="Chouaia B."/>
            <person name="Crotti E."/>
            <person name="Brusetti L."/>
            <person name="Daffonchio D."/>
            <person name="Vacherie B."/>
            <person name="Barbe V."/>
            <person name="Medigue C."/>
            <person name="Calteau A."/>
            <person name="Ghodhbane-Gtari F."/>
            <person name="Essoussi I."/>
            <person name="Nouioui I."/>
            <person name="Abbassi-Ghozzi I."/>
            <person name="Gtari M."/>
        </authorList>
    </citation>
    <scope>NUCLEOTIDE SEQUENCE [LARGE SCALE GENOMIC DNA]</scope>
    <source>
        <strain evidence="3">BC 501</strain>
    </source>
</reference>
<keyword evidence="3" id="KW-1185">Reference proteome</keyword>
<dbReference type="HOGENOM" id="CLU_052626_3_2_11"/>
<dbReference type="Pfam" id="PF04480">
    <property type="entry name" value="DUF559"/>
    <property type="match status" value="1"/>
</dbReference>
<protein>
    <recommendedName>
        <fullName evidence="1">DUF559 domain-containing protein</fullName>
    </recommendedName>
</protein>
<dbReference type="AlphaFoldDB" id="I4ESU6"/>
<accession>I4ESU6</accession>
<dbReference type="InterPro" id="IPR011335">
    <property type="entry name" value="Restrct_endonuc-II-like"/>
</dbReference>